<reference evidence="4 5" key="1">
    <citation type="submission" date="2017-08" db="EMBL/GenBank/DDBJ databases">
        <title>Infants hospitalized years apart are colonized by the same room-sourced microbial strains.</title>
        <authorList>
            <person name="Brooks B."/>
            <person name="Olm M.R."/>
            <person name="Firek B.A."/>
            <person name="Baker R."/>
            <person name="Thomas B.C."/>
            <person name="Morowitz M.J."/>
            <person name="Banfield J.F."/>
        </authorList>
    </citation>
    <scope>NUCLEOTIDE SEQUENCE [LARGE SCALE GENOMIC DNA]</scope>
    <source>
        <strain evidence="4">S2_003_000_R2_14</strain>
    </source>
</reference>
<dbReference type="SUPFAM" id="SSF56801">
    <property type="entry name" value="Acetyl-CoA synthetase-like"/>
    <property type="match status" value="1"/>
</dbReference>
<dbReference type="InterPro" id="IPR042099">
    <property type="entry name" value="ANL_N_sf"/>
</dbReference>
<dbReference type="AlphaFoldDB" id="A0A2W5V877"/>
<name>A0A2W5V877_9BACT</name>
<evidence type="ECO:0000259" key="3">
    <source>
        <dbReference type="Pfam" id="PF13193"/>
    </source>
</evidence>
<gene>
    <name evidence="4" type="ORF">DI536_17205</name>
</gene>
<protein>
    <submittedName>
        <fullName evidence="4">Acyl-CoA synthetase</fullName>
    </submittedName>
</protein>
<dbReference type="PANTHER" id="PTHR43201:SF8">
    <property type="entry name" value="ACYL-COA SYNTHETASE FAMILY MEMBER 3"/>
    <property type="match status" value="1"/>
</dbReference>
<sequence>MSSLFARLDTPGEALALEVGAEALTTSQLAAEASALRELLFAHGVTAGQHVAVWTQPSLETPAAAVAIAAAGFVLVPLDPKLGPLELGHIVKDAKPAIALAADPASVAGKTSLTTLPLTPALRSPRTLLGATRRIDDEPLLVLYTSGTTGLPKGAVLSARNVAFDLDGLAKAWKWGREDTVVHALPLFHVHGLVLGLFGSLRVGGALHWFPRFEPKEIAAALGRGTTVFFAVPTMYHRLAEAAEKDASLLVGLRHARLLVSGSAALPQRDQARIERLTGRRVVERYGLTETIINCAVRIDGTPSPGSVGPGLDGIEVKLVDDDRRDLDARDDATLGEVAVRGPNVFLGYLNRPDATAAVKDPDGWFFTGDMACMREDGSVRIVGRRATDLIKCGGYKVGAGEVEAALLEHPQVREAAVVGRPDEDLGEKIVAFVVVNAAIEPGTLQDFVAAQLSPHKRPREVNVVSELPRNAMGKVVKTRLR</sequence>
<dbReference type="Gene3D" id="3.40.50.12780">
    <property type="entry name" value="N-terminal domain of ligase-like"/>
    <property type="match status" value="1"/>
</dbReference>
<evidence type="ECO:0000259" key="2">
    <source>
        <dbReference type="Pfam" id="PF00501"/>
    </source>
</evidence>
<dbReference type="PANTHER" id="PTHR43201">
    <property type="entry name" value="ACYL-COA SYNTHETASE"/>
    <property type="match status" value="1"/>
</dbReference>
<comment type="similarity">
    <text evidence="1">Belongs to the ATP-dependent AMP-binding enzyme family.</text>
</comment>
<dbReference type="GO" id="GO:0031956">
    <property type="term" value="F:medium-chain fatty acid-CoA ligase activity"/>
    <property type="evidence" value="ECO:0007669"/>
    <property type="project" value="TreeGrafter"/>
</dbReference>
<dbReference type="InterPro" id="IPR000873">
    <property type="entry name" value="AMP-dep_synth/lig_dom"/>
</dbReference>
<evidence type="ECO:0000313" key="4">
    <source>
        <dbReference type="EMBL" id="PZR12054.1"/>
    </source>
</evidence>
<dbReference type="InterPro" id="IPR025110">
    <property type="entry name" value="AMP-bd_C"/>
</dbReference>
<dbReference type="PROSITE" id="PS00455">
    <property type="entry name" value="AMP_BINDING"/>
    <property type="match status" value="1"/>
</dbReference>
<evidence type="ECO:0000256" key="1">
    <source>
        <dbReference type="ARBA" id="ARBA00006432"/>
    </source>
</evidence>
<feature type="domain" description="AMP-binding enzyme C-terminal" evidence="3">
    <location>
        <begin position="402"/>
        <end position="475"/>
    </location>
</feature>
<accession>A0A2W5V877</accession>
<organism evidence="4 5">
    <name type="scientific">Archangium gephyra</name>
    <dbReference type="NCBI Taxonomy" id="48"/>
    <lineage>
        <taxon>Bacteria</taxon>
        <taxon>Pseudomonadati</taxon>
        <taxon>Myxococcota</taxon>
        <taxon>Myxococcia</taxon>
        <taxon>Myxococcales</taxon>
        <taxon>Cystobacterineae</taxon>
        <taxon>Archangiaceae</taxon>
        <taxon>Archangium</taxon>
    </lineage>
</organism>
<dbReference type="GO" id="GO:0006631">
    <property type="term" value="P:fatty acid metabolic process"/>
    <property type="evidence" value="ECO:0007669"/>
    <property type="project" value="TreeGrafter"/>
</dbReference>
<evidence type="ECO:0000313" key="5">
    <source>
        <dbReference type="Proteomes" id="UP000249061"/>
    </source>
</evidence>
<dbReference type="Gene3D" id="3.30.300.30">
    <property type="match status" value="1"/>
</dbReference>
<dbReference type="NCBIfam" id="NF005858">
    <property type="entry name" value="PRK07787.1"/>
    <property type="match status" value="1"/>
</dbReference>
<dbReference type="Pfam" id="PF13193">
    <property type="entry name" value="AMP-binding_C"/>
    <property type="match status" value="1"/>
</dbReference>
<dbReference type="EMBL" id="QFQP01000013">
    <property type="protein sequence ID" value="PZR12054.1"/>
    <property type="molecule type" value="Genomic_DNA"/>
</dbReference>
<dbReference type="Proteomes" id="UP000249061">
    <property type="component" value="Unassembled WGS sequence"/>
</dbReference>
<comment type="caution">
    <text evidence="4">The sequence shown here is derived from an EMBL/GenBank/DDBJ whole genome shotgun (WGS) entry which is preliminary data.</text>
</comment>
<dbReference type="InterPro" id="IPR020845">
    <property type="entry name" value="AMP-binding_CS"/>
</dbReference>
<proteinExistence type="inferred from homology"/>
<feature type="domain" description="AMP-dependent synthetase/ligase" evidence="2">
    <location>
        <begin position="11"/>
        <end position="350"/>
    </location>
</feature>
<dbReference type="InterPro" id="IPR045851">
    <property type="entry name" value="AMP-bd_C_sf"/>
</dbReference>
<dbReference type="Pfam" id="PF00501">
    <property type="entry name" value="AMP-binding"/>
    <property type="match status" value="1"/>
</dbReference>